<dbReference type="SUPFAM" id="SSF55298">
    <property type="entry name" value="YjgF-like"/>
    <property type="match status" value="1"/>
</dbReference>
<dbReference type="InterPro" id="IPR035959">
    <property type="entry name" value="RutC-like_sf"/>
</dbReference>
<organism evidence="3 4">
    <name type="scientific">Myxococcus stipitatus (strain DSM 14675 / JCM 12634 / Mx s8)</name>
    <dbReference type="NCBI Taxonomy" id="1278073"/>
    <lineage>
        <taxon>Bacteria</taxon>
        <taxon>Pseudomonadati</taxon>
        <taxon>Myxococcota</taxon>
        <taxon>Myxococcia</taxon>
        <taxon>Myxococcales</taxon>
        <taxon>Cystobacterineae</taxon>
        <taxon>Myxococcaceae</taxon>
        <taxon>Myxococcus</taxon>
    </lineage>
</organism>
<feature type="region of interest" description="Disordered" evidence="2">
    <location>
        <begin position="1"/>
        <end position="37"/>
    </location>
</feature>
<dbReference type="Proteomes" id="UP000011131">
    <property type="component" value="Chromosome"/>
</dbReference>
<dbReference type="InterPro" id="IPR006175">
    <property type="entry name" value="YjgF/YER057c/UK114"/>
</dbReference>
<dbReference type="GO" id="GO:0005829">
    <property type="term" value="C:cytosol"/>
    <property type="evidence" value="ECO:0007669"/>
    <property type="project" value="TreeGrafter"/>
</dbReference>
<dbReference type="FunFam" id="3.30.1330.40:FF:000001">
    <property type="entry name" value="L-PSP family endoribonuclease"/>
    <property type="match status" value="1"/>
</dbReference>
<feature type="compositionally biased region" description="Basic and acidic residues" evidence="2">
    <location>
        <begin position="1"/>
        <end position="16"/>
    </location>
</feature>
<dbReference type="CDD" id="cd00448">
    <property type="entry name" value="YjgF_YER057c_UK114_family"/>
    <property type="match status" value="1"/>
</dbReference>
<dbReference type="PANTHER" id="PTHR11803:SF58">
    <property type="entry name" value="PROTEIN HMF1-RELATED"/>
    <property type="match status" value="1"/>
</dbReference>
<dbReference type="Pfam" id="PF01042">
    <property type="entry name" value="Ribonuc_L-PSP"/>
    <property type="match status" value="1"/>
</dbReference>
<dbReference type="Gene3D" id="3.30.1330.40">
    <property type="entry name" value="RutC-like"/>
    <property type="match status" value="1"/>
</dbReference>
<name>L7U4N5_MYXSD</name>
<dbReference type="AlphaFoldDB" id="L7U4N5"/>
<sequence length="152" mass="16328">MRGTSHDAKDAVGGEPRHRRAPMTTSRHQPVTAQGLPKPVGPYSPGMKLDSLLFVSGQAATDPATGKQAEGIEAQTEQVLRNLERILVAGGSSLQHVLRCGVFVTDMADFPRMNAVYERLFAGHRPARTTVQVAALPQTGLLVEIDCIAYVP</sequence>
<dbReference type="NCBIfam" id="TIGR00004">
    <property type="entry name" value="Rid family detoxifying hydrolase"/>
    <property type="match status" value="1"/>
</dbReference>
<gene>
    <name evidence="3" type="ordered locus">MYSTI_01791</name>
</gene>
<evidence type="ECO:0000313" key="4">
    <source>
        <dbReference type="Proteomes" id="UP000011131"/>
    </source>
</evidence>
<evidence type="ECO:0000313" key="3">
    <source>
        <dbReference type="EMBL" id="AGC43123.1"/>
    </source>
</evidence>
<comment type="similarity">
    <text evidence="1">Belongs to the RutC family.</text>
</comment>
<proteinExistence type="inferred from homology"/>
<feature type="compositionally biased region" description="Polar residues" evidence="2">
    <location>
        <begin position="23"/>
        <end position="32"/>
    </location>
</feature>
<dbReference type="HOGENOM" id="CLU_100715_7_3_7"/>
<keyword evidence="4" id="KW-1185">Reference proteome</keyword>
<dbReference type="PATRIC" id="fig|1278073.3.peg.1840"/>
<evidence type="ECO:0000256" key="2">
    <source>
        <dbReference type="SAM" id="MobiDB-lite"/>
    </source>
</evidence>
<protein>
    <submittedName>
        <fullName evidence="3">Endoribonuclease L-PSP</fullName>
    </submittedName>
</protein>
<dbReference type="EMBL" id="CP004025">
    <property type="protein sequence ID" value="AGC43123.1"/>
    <property type="molecule type" value="Genomic_DNA"/>
</dbReference>
<dbReference type="KEGG" id="msd:MYSTI_01791"/>
<dbReference type="PANTHER" id="PTHR11803">
    <property type="entry name" value="2-IMINOBUTANOATE/2-IMINOPROPANOATE DEAMINASE RIDA"/>
    <property type="match status" value="1"/>
</dbReference>
<dbReference type="eggNOG" id="COG0251">
    <property type="taxonomic scope" value="Bacteria"/>
</dbReference>
<dbReference type="STRING" id="1278073.MYSTI_01791"/>
<accession>L7U4N5</accession>
<reference evidence="3 4" key="1">
    <citation type="journal article" date="2013" name="Genome Announc.">
        <title>Complete genome sequence of Myxococcus stipitatus strain DSM 14675, a fruiting myxobacterium.</title>
        <authorList>
            <person name="Huntley S."/>
            <person name="Kneip S."/>
            <person name="Treuner-Lange A."/>
            <person name="Sogaard-Andersen L."/>
        </authorList>
    </citation>
    <scope>NUCLEOTIDE SEQUENCE [LARGE SCALE GENOMIC DNA]</scope>
    <source>
        <strain evidence="4">DSM 14675 / JCM 12634 / Mx s8</strain>
    </source>
</reference>
<evidence type="ECO:0000256" key="1">
    <source>
        <dbReference type="ARBA" id="ARBA00010552"/>
    </source>
</evidence>
<dbReference type="InterPro" id="IPR006056">
    <property type="entry name" value="RidA"/>
</dbReference>
<dbReference type="GO" id="GO:0019239">
    <property type="term" value="F:deaminase activity"/>
    <property type="evidence" value="ECO:0007669"/>
    <property type="project" value="TreeGrafter"/>
</dbReference>